<evidence type="ECO:0000256" key="2">
    <source>
        <dbReference type="ARBA" id="ARBA00022827"/>
    </source>
</evidence>
<gene>
    <name evidence="5" type="ORF">B0A48_11160</name>
</gene>
<accession>A0A1V8SUL5</accession>
<evidence type="ECO:0000256" key="1">
    <source>
        <dbReference type="ARBA" id="ARBA00022630"/>
    </source>
</evidence>
<keyword evidence="1" id="KW-0285">Flavoprotein</keyword>
<evidence type="ECO:0000259" key="4">
    <source>
        <dbReference type="Pfam" id="PF01494"/>
    </source>
</evidence>
<dbReference type="Gene3D" id="3.30.9.10">
    <property type="entry name" value="D-Amino Acid Oxidase, subunit A, domain 2"/>
    <property type="match status" value="1"/>
</dbReference>
<feature type="domain" description="FAD-binding" evidence="4">
    <location>
        <begin position="6"/>
        <end position="351"/>
    </location>
</feature>
<dbReference type="PRINTS" id="PR00420">
    <property type="entry name" value="RNGMNOXGNASE"/>
</dbReference>
<dbReference type="InterPro" id="IPR051704">
    <property type="entry name" value="FAD_aromatic-hydroxylase"/>
</dbReference>
<dbReference type="GO" id="GO:0016491">
    <property type="term" value="F:oxidoreductase activity"/>
    <property type="evidence" value="ECO:0007669"/>
    <property type="project" value="UniProtKB-KW"/>
</dbReference>
<dbReference type="PANTHER" id="PTHR46865">
    <property type="entry name" value="OXIDOREDUCTASE-RELATED"/>
    <property type="match status" value="1"/>
</dbReference>
<dbReference type="EMBL" id="NAJO01000026">
    <property type="protein sequence ID" value="OQO02877.1"/>
    <property type="molecule type" value="Genomic_DNA"/>
</dbReference>
<dbReference type="InterPro" id="IPR036188">
    <property type="entry name" value="FAD/NAD-bd_sf"/>
</dbReference>
<evidence type="ECO:0000313" key="5">
    <source>
        <dbReference type="EMBL" id="OQO02877.1"/>
    </source>
</evidence>
<evidence type="ECO:0000256" key="3">
    <source>
        <dbReference type="ARBA" id="ARBA00023002"/>
    </source>
</evidence>
<dbReference type="InParanoid" id="A0A1V8SUL5"/>
<reference evidence="6" key="1">
    <citation type="submission" date="2017-03" db="EMBL/GenBank/DDBJ databases">
        <title>Genomes of endolithic fungi from Antarctica.</title>
        <authorList>
            <person name="Coleine C."/>
            <person name="Masonjones S."/>
            <person name="Stajich J.E."/>
        </authorList>
    </citation>
    <scope>NUCLEOTIDE SEQUENCE [LARGE SCALE GENOMIC DNA]</scope>
    <source>
        <strain evidence="6">CCFEE 5527</strain>
    </source>
</reference>
<dbReference type="GO" id="GO:0071949">
    <property type="term" value="F:FAD binding"/>
    <property type="evidence" value="ECO:0007669"/>
    <property type="project" value="InterPro"/>
</dbReference>
<dbReference type="Pfam" id="PF01494">
    <property type="entry name" value="FAD_binding_3"/>
    <property type="match status" value="1"/>
</dbReference>
<dbReference type="PANTHER" id="PTHR46865:SF2">
    <property type="entry name" value="MONOOXYGENASE"/>
    <property type="match status" value="1"/>
</dbReference>
<name>A0A1V8SUL5_9PEZI</name>
<evidence type="ECO:0000313" key="6">
    <source>
        <dbReference type="Proteomes" id="UP000192596"/>
    </source>
</evidence>
<dbReference type="Gene3D" id="3.50.50.60">
    <property type="entry name" value="FAD/NAD(P)-binding domain"/>
    <property type="match status" value="1"/>
</dbReference>
<keyword evidence="3" id="KW-0560">Oxidoreductase</keyword>
<keyword evidence="2" id="KW-0274">FAD</keyword>
<sequence>MSPPSILIVGSGIAGTTLASFLLLAPISVSQKPHITILERASHPRAQGQNIDIRGAGVAIIRKLGLESVIKANTTGEEGVHFVDDRNRLIAEGPADKTGKVQTGTSDIEILRGTLAEICYRRCLTISHDVKAKGGAGVEFIFGDYLDSITQASPDRVEVHFGKRNETRSYDLVIGADGLQSSTRALVWGAEADRAAVRSLDMYGGFFSMPSGPTDSEWRRWFIAPGRKGVMVRPSGLKDRVTVFMYCINATDQRFSEVAEGGRKSIEAQKALFAEYFADAGWESARLIREMNEAEDFYYSPVAQVKLDEWSKDRVVLLGDAAYCASPISGMGTTLAFTGAHNLAGSLAEHVLSRPEEKRDWETALSQHETLTRPAVEKAQTLPFGGQGIKVLHFETWWAVWIFRTSIWAMANSGVFGLLSKWKGPPANDVKVEAFEFEKVEEFPLS</sequence>
<protein>
    <recommendedName>
        <fullName evidence="4">FAD-binding domain-containing protein</fullName>
    </recommendedName>
</protein>
<organism evidence="5 6">
    <name type="scientific">Cryoendolithus antarcticus</name>
    <dbReference type="NCBI Taxonomy" id="1507870"/>
    <lineage>
        <taxon>Eukaryota</taxon>
        <taxon>Fungi</taxon>
        <taxon>Dikarya</taxon>
        <taxon>Ascomycota</taxon>
        <taxon>Pezizomycotina</taxon>
        <taxon>Dothideomycetes</taxon>
        <taxon>Dothideomycetidae</taxon>
        <taxon>Cladosporiales</taxon>
        <taxon>Cladosporiaceae</taxon>
        <taxon>Cryoendolithus</taxon>
    </lineage>
</organism>
<comment type="caution">
    <text evidence="5">The sequence shown here is derived from an EMBL/GenBank/DDBJ whole genome shotgun (WGS) entry which is preliminary data.</text>
</comment>
<dbReference type="InterPro" id="IPR002938">
    <property type="entry name" value="FAD-bd"/>
</dbReference>
<dbReference type="STRING" id="1507870.A0A1V8SUL5"/>
<dbReference type="SUPFAM" id="SSF51905">
    <property type="entry name" value="FAD/NAD(P)-binding domain"/>
    <property type="match status" value="1"/>
</dbReference>
<proteinExistence type="predicted"/>
<dbReference type="OrthoDB" id="655030at2759"/>
<keyword evidence="6" id="KW-1185">Reference proteome</keyword>
<dbReference type="Proteomes" id="UP000192596">
    <property type="component" value="Unassembled WGS sequence"/>
</dbReference>
<dbReference type="AlphaFoldDB" id="A0A1V8SUL5"/>